<dbReference type="RefSeq" id="WP_097574971.1">
    <property type="nucleotide sequence ID" value="NZ_NWQG01000107.1"/>
</dbReference>
<dbReference type="Proteomes" id="UP000219182">
    <property type="component" value="Unassembled WGS sequence"/>
</dbReference>
<organism evidence="1 2">
    <name type="scientific">Mesorhizobium sanjuanii</name>
    <dbReference type="NCBI Taxonomy" id="2037900"/>
    <lineage>
        <taxon>Bacteria</taxon>
        <taxon>Pseudomonadati</taxon>
        <taxon>Pseudomonadota</taxon>
        <taxon>Alphaproteobacteria</taxon>
        <taxon>Hyphomicrobiales</taxon>
        <taxon>Phyllobacteriaceae</taxon>
        <taxon>Mesorhizobium</taxon>
    </lineage>
</organism>
<evidence type="ECO:0000313" key="1">
    <source>
        <dbReference type="EMBL" id="PDQ19807.1"/>
    </source>
</evidence>
<evidence type="ECO:0000313" key="2">
    <source>
        <dbReference type="Proteomes" id="UP000219182"/>
    </source>
</evidence>
<name>A0A2A6FCY4_9HYPH</name>
<keyword evidence="2" id="KW-1185">Reference proteome</keyword>
<reference evidence="1 2" key="1">
    <citation type="submission" date="2017-09" db="EMBL/GenBank/DDBJ databases">
        <title>Mesorhizobum sanjuanii sp. nov. isolated from nodules of Lotus tenuis in saline-alkaline lowlands of Flooding Pampa.</title>
        <authorList>
            <person name="Sannazzaro A.I."/>
            <person name="Torres Tejerizo G.A."/>
            <person name="Fontana F."/>
            <person name="Cumpa Velazquez L.M."/>
            <person name="Hansen L."/>
            <person name="Pistorio M."/>
            <person name="Estrella M.J."/>
        </authorList>
    </citation>
    <scope>NUCLEOTIDE SEQUENCE [LARGE SCALE GENOMIC DNA]</scope>
    <source>
        <strain evidence="1 2">BSA136</strain>
    </source>
</reference>
<comment type="caution">
    <text evidence="1">The sequence shown here is derived from an EMBL/GenBank/DDBJ whole genome shotgun (WGS) entry which is preliminary data.</text>
</comment>
<proteinExistence type="predicted"/>
<dbReference type="EMBL" id="NWQG01000107">
    <property type="protein sequence ID" value="PDQ19807.1"/>
    <property type="molecule type" value="Genomic_DNA"/>
</dbReference>
<sequence>MSPSFRSSNTFFKVETRFGEKIPRWELKLVFILYFNRAIEIVYVRRIYDLYMSRFGKRMRRYLATWSDSFIEEFNEDAHRRFLEEYIPDLYKTLEWGYAFDDDKSLGAFLFVFHSYKPVSEPNKSSFCRFEFPHDCDQDEIQAFVLEVAAMAPFTSGTCGYVLQPWPDDVEAFDHMYFVCQRYWGVEAWNQDVTVNWLADRFKCISWLTFLGTSILQEFPDLHPAASRAAHAYRELPTGAMYQTRPRAALIDLNRREDFRPEASLARALLPAQIVKHSSFGGNRWTDENSVQWLHRFTPD</sequence>
<evidence type="ECO:0008006" key="3">
    <source>
        <dbReference type="Google" id="ProtNLM"/>
    </source>
</evidence>
<dbReference type="AlphaFoldDB" id="A0A2A6FCY4"/>
<gene>
    <name evidence="1" type="ORF">CN311_17335</name>
</gene>
<dbReference type="Pfam" id="PF11876">
    <property type="entry name" value="TsiV"/>
    <property type="match status" value="1"/>
</dbReference>
<accession>A0A2A6FCY4</accession>
<protein>
    <recommendedName>
        <fullName evidence="3">DUF3396 domain-containing protein</fullName>
    </recommendedName>
</protein>
<dbReference type="InterPro" id="IPR021815">
    <property type="entry name" value="TsiV"/>
</dbReference>